<sequence length="120" mass="13083">KAIELKDDAVAATHVVEEKTKEAAHNVQDKAVELKHDAAVVGHNAQEKAKEVAHNVEGIVFCFRIVSCKKYFIDKAIELKDDAVAATHVVEDKTKEAGHNVQAVELKHDAAVVGHDAQQK</sequence>
<dbReference type="AlphaFoldDB" id="A0A820QDY1"/>
<comment type="caution">
    <text evidence="1">The sequence shown here is derived from an EMBL/GenBank/DDBJ whole genome shotgun (WGS) entry which is preliminary data.</text>
</comment>
<organism evidence="1 2">
    <name type="scientific">Adineta steineri</name>
    <dbReference type="NCBI Taxonomy" id="433720"/>
    <lineage>
        <taxon>Eukaryota</taxon>
        <taxon>Metazoa</taxon>
        <taxon>Spiralia</taxon>
        <taxon>Gnathifera</taxon>
        <taxon>Rotifera</taxon>
        <taxon>Eurotatoria</taxon>
        <taxon>Bdelloidea</taxon>
        <taxon>Adinetida</taxon>
        <taxon>Adinetidae</taxon>
        <taxon>Adineta</taxon>
    </lineage>
</organism>
<proteinExistence type="predicted"/>
<feature type="non-terminal residue" evidence="1">
    <location>
        <position position="120"/>
    </location>
</feature>
<reference evidence="1" key="1">
    <citation type="submission" date="2021-02" db="EMBL/GenBank/DDBJ databases">
        <authorList>
            <person name="Nowell W R."/>
        </authorList>
    </citation>
    <scope>NUCLEOTIDE SEQUENCE</scope>
</reference>
<protein>
    <submittedName>
        <fullName evidence="1">Uncharacterized protein</fullName>
    </submittedName>
</protein>
<gene>
    <name evidence="1" type="ORF">KXQ929_LOCUS51969</name>
</gene>
<accession>A0A820QDY1</accession>
<dbReference type="EMBL" id="CAJOBB010026635">
    <property type="protein sequence ID" value="CAF4417342.1"/>
    <property type="molecule type" value="Genomic_DNA"/>
</dbReference>
<dbReference type="Proteomes" id="UP000663868">
    <property type="component" value="Unassembled WGS sequence"/>
</dbReference>
<feature type="non-terminal residue" evidence="1">
    <location>
        <position position="1"/>
    </location>
</feature>
<evidence type="ECO:0000313" key="1">
    <source>
        <dbReference type="EMBL" id="CAF4417342.1"/>
    </source>
</evidence>
<evidence type="ECO:0000313" key="2">
    <source>
        <dbReference type="Proteomes" id="UP000663868"/>
    </source>
</evidence>
<name>A0A820QDY1_9BILA</name>